<dbReference type="HAMAP" id="MF_02004">
    <property type="entry name" value="Val_tRNA_synth_type1"/>
    <property type="match status" value="1"/>
</dbReference>
<dbReference type="PANTHER" id="PTHR11946:SF93">
    <property type="entry name" value="VALINE--TRNA LIGASE, CHLOROPLASTIC_MITOCHONDRIAL 2"/>
    <property type="match status" value="1"/>
</dbReference>
<dbReference type="Pfam" id="PF08264">
    <property type="entry name" value="Anticodon_1"/>
    <property type="match status" value="1"/>
</dbReference>
<feature type="domain" description="Methionyl/Valyl/Leucyl/Isoleucyl-tRNA synthetase anticodon-binding" evidence="10">
    <location>
        <begin position="607"/>
        <end position="754"/>
    </location>
</feature>
<feature type="short sequence motif" description="'HIGH' region" evidence="8">
    <location>
        <begin position="46"/>
        <end position="56"/>
    </location>
</feature>
<dbReference type="InterPro" id="IPR033705">
    <property type="entry name" value="Anticodon_Ia_Val"/>
</dbReference>
<dbReference type="CDD" id="cd07962">
    <property type="entry name" value="Anticodon_Ia_Val"/>
    <property type="match status" value="1"/>
</dbReference>
<accession>A0ABT7HKG4</accession>
<dbReference type="GO" id="GO:0004832">
    <property type="term" value="F:valine-tRNA ligase activity"/>
    <property type="evidence" value="ECO:0007669"/>
    <property type="project" value="UniProtKB-EC"/>
</dbReference>
<keyword evidence="6 8" id="KW-0030">Aminoacyl-tRNA synthetase</keyword>
<feature type="short sequence motif" description="'KMSKS' region" evidence="8">
    <location>
        <begin position="524"/>
        <end position="528"/>
    </location>
</feature>
<comment type="subunit">
    <text evidence="8">Monomer.</text>
</comment>
<keyword evidence="3 8" id="KW-0547">Nucleotide-binding</keyword>
<dbReference type="NCBIfam" id="TIGR00422">
    <property type="entry name" value="valS"/>
    <property type="match status" value="1"/>
</dbReference>
<dbReference type="InterPro" id="IPR002300">
    <property type="entry name" value="aa-tRNA-synth_Ia"/>
</dbReference>
<name>A0ABT7HKG4_9FUSO</name>
<keyword evidence="5 8" id="KW-0648">Protein biosynthesis</keyword>
<evidence type="ECO:0000313" key="13">
    <source>
        <dbReference type="Proteomes" id="UP001225134"/>
    </source>
</evidence>
<dbReference type="Gene3D" id="3.90.740.10">
    <property type="entry name" value="Valyl/Leucyl/Isoleucyl-tRNA synthetase, editing domain"/>
    <property type="match status" value="1"/>
</dbReference>
<keyword evidence="4 8" id="KW-0067">ATP-binding</keyword>
<comment type="similarity">
    <text evidence="8">Belongs to the class-I aminoacyl-tRNA synthetase family. ValS type 1 subfamily.</text>
</comment>
<organism evidence="12 13">
    <name type="scientific">Sneathia sanguinegens</name>
    <dbReference type="NCBI Taxonomy" id="40543"/>
    <lineage>
        <taxon>Bacteria</taxon>
        <taxon>Fusobacteriati</taxon>
        <taxon>Fusobacteriota</taxon>
        <taxon>Fusobacteriia</taxon>
        <taxon>Fusobacteriales</taxon>
        <taxon>Leptotrichiaceae</taxon>
        <taxon>Sneathia</taxon>
    </lineage>
</organism>
<dbReference type="SUPFAM" id="SSF47323">
    <property type="entry name" value="Anticodon-binding domain of a subclass of class I aminoacyl-tRNA synthetases"/>
    <property type="match status" value="1"/>
</dbReference>
<comment type="catalytic activity">
    <reaction evidence="7 8">
        <text>tRNA(Val) + L-valine + ATP = L-valyl-tRNA(Val) + AMP + diphosphate</text>
        <dbReference type="Rhea" id="RHEA:10704"/>
        <dbReference type="Rhea" id="RHEA-COMP:9672"/>
        <dbReference type="Rhea" id="RHEA-COMP:9708"/>
        <dbReference type="ChEBI" id="CHEBI:30616"/>
        <dbReference type="ChEBI" id="CHEBI:33019"/>
        <dbReference type="ChEBI" id="CHEBI:57762"/>
        <dbReference type="ChEBI" id="CHEBI:78442"/>
        <dbReference type="ChEBI" id="CHEBI:78537"/>
        <dbReference type="ChEBI" id="CHEBI:456215"/>
        <dbReference type="EC" id="6.1.1.9"/>
    </reaction>
</comment>
<comment type="function">
    <text evidence="8">Catalyzes the attachment of valine to tRNA(Val). As ValRS can inadvertently accommodate and process structurally similar amino acids such as threonine, to avoid such errors, it has a 'posttransfer' editing activity that hydrolyzes mischarged Thr-tRNA(Val) in a tRNA-dependent manner.</text>
</comment>
<dbReference type="Pfam" id="PF10458">
    <property type="entry name" value="Val_tRNA-synt_C"/>
    <property type="match status" value="1"/>
</dbReference>
<dbReference type="Pfam" id="PF00133">
    <property type="entry name" value="tRNA-synt_1"/>
    <property type="match status" value="1"/>
</dbReference>
<dbReference type="PANTHER" id="PTHR11946">
    <property type="entry name" value="VALYL-TRNA SYNTHETASES"/>
    <property type="match status" value="1"/>
</dbReference>
<feature type="binding site" evidence="8">
    <location>
        <position position="527"/>
    </location>
    <ligand>
        <name>ATP</name>
        <dbReference type="ChEBI" id="CHEBI:30616"/>
    </ligand>
</feature>
<dbReference type="Gene3D" id="3.40.50.620">
    <property type="entry name" value="HUPs"/>
    <property type="match status" value="2"/>
</dbReference>
<comment type="domain">
    <text evidence="8">The C-terminal coiled-coil domain is crucial for aminoacylation activity.</text>
</comment>
<comment type="domain">
    <text evidence="8">ValRS has two distinct active sites: one for aminoacylation and one for editing. The misactivated threonine is translocated from the active site to the editing site.</text>
</comment>
<reference evidence="12 13" key="1">
    <citation type="submission" date="2023-06" db="EMBL/GenBank/DDBJ databases">
        <title>Antibody response to the Sneathia vaginalis cytopathogenic toxin A during pregnancy.</title>
        <authorList>
            <person name="Mccoy Z.T."/>
            <person name="Serrano M.G."/>
            <person name="Spaine K."/>
            <person name="Edwards D.J."/>
            <person name="Buck G.A."/>
            <person name="Jefferson K."/>
        </authorList>
    </citation>
    <scope>NUCLEOTIDE SEQUENCE [LARGE SCALE GENOMIC DNA]</scope>
    <source>
        <strain evidence="12 13">CCUG 42621</strain>
    </source>
</reference>
<dbReference type="SUPFAM" id="SSF50677">
    <property type="entry name" value="ValRS/IleRS/LeuRS editing domain"/>
    <property type="match status" value="1"/>
</dbReference>
<keyword evidence="13" id="KW-1185">Reference proteome</keyword>
<dbReference type="InterPro" id="IPR037118">
    <property type="entry name" value="Val-tRNA_synth_C_sf"/>
</dbReference>
<proteinExistence type="inferred from homology"/>
<gene>
    <name evidence="8" type="primary">valS</name>
    <name evidence="12" type="ORF">QQA45_02910</name>
</gene>
<dbReference type="NCBIfam" id="NF004349">
    <property type="entry name" value="PRK05729.1"/>
    <property type="match status" value="1"/>
</dbReference>
<evidence type="ECO:0000259" key="9">
    <source>
        <dbReference type="Pfam" id="PF00133"/>
    </source>
</evidence>
<dbReference type="InterPro" id="IPR014729">
    <property type="entry name" value="Rossmann-like_a/b/a_fold"/>
</dbReference>
<keyword evidence="2 8" id="KW-0436">Ligase</keyword>
<evidence type="ECO:0000256" key="5">
    <source>
        <dbReference type="ARBA" id="ARBA00022917"/>
    </source>
</evidence>
<dbReference type="PRINTS" id="PR00986">
    <property type="entry name" value="TRNASYNTHVAL"/>
</dbReference>
<evidence type="ECO:0000256" key="4">
    <source>
        <dbReference type="ARBA" id="ARBA00022840"/>
    </source>
</evidence>
<dbReference type="EC" id="6.1.1.9" evidence="8"/>
<dbReference type="CDD" id="cd00817">
    <property type="entry name" value="ValRS_core"/>
    <property type="match status" value="1"/>
</dbReference>
<protein>
    <recommendedName>
        <fullName evidence="8">Valine--tRNA ligase</fullName>
        <ecNumber evidence="8">6.1.1.9</ecNumber>
    </recommendedName>
    <alternativeName>
        <fullName evidence="8">Valyl-tRNA synthetase</fullName>
        <shortName evidence="8">ValRS</shortName>
    </alternativeName>
</protein>
<dbReference type="InterPro" id="IPR002303">
    <property type="entry name" value="Valyl-tRNA_ligase"/>
</dbReference>
<evidence type="ECO:0000256" key="8">
    <source>
        <dbReference type="HAMAP-Rule" id="MF_02004"/>
    </source>
</evidence>
<dbReference type="Gene3D" id="1.10.287.380">
    <property type="entry name" value="Valyl-tRNA synthetase, C-terminal domain"/>
    <property type="match status" value="1"/>
</dbReference>
<dbReference type="EMBL" id="JASSPP010000003">
    <property type="protein sequence ID" value="MDK9580465.1"/>
    <property type="molecule type" value="Genomic_DNA"/>
</dbReference>
<dbReference type="InterPro" id="IPR013155">
    <property type="entry name" value="M/V/L/I-tRNA-synth_anticd-bd"/>
</dbReference>
<comment type="subcellular location">
    <subcellularLocation>
        <location evidence="8">Cytoplasm</location>
    </subcellularLocation>
</comment>
<evidence type="ECO:0000256" key="2">
    <source>
        <dbReference type="ARBA" id="ARBA00022598"/>
    </source>
</evidence>
<sequence>MINLLKDKYIACEIENNLYENWEEKKYFTPKLDNDKPCYSIILPPPNVTGILHIGHVLNTSITDSIIRYKRMKGFNTLWLPGTDHAGIATQNKVERMLLEQGTTKEKIGKKAFIAKTWEWKNKYGNIITKQLRKIGASLDWSREMFTMNEKSSDAVKKAFIKLYEDDLIYQGEYIVNWCPFDKTALADDEIDHEDKDSFLWYIQYPVKDSDIKLIVATTRPETMLGDTGVAVNPKDERYANLIGKKVILPLVNREIPIVADEYVDMEFGTGAVKMTPSHDPNDFEVGKRCNLEFINIFTEDAHVNKNGGKYEGLDRFEARKQIVEDLKNLGLLVKIEKHKNSVGHCYRCNNIIEPRVSKQWFVRMKPLAKKALEVVKNKEIILEPKRMEKIYYNWLENIRDWCISRQIWWGHQIPAYYDENGKIYVANSYEEACEKAGTTNLTQENDVLDTWFSSALWPFSTMGWPNESLDLDKFFPTSALVTGADIIFFWVARMIMFSLYFKNEIPFKYVYFTGIVRDEIGRKMSKSLGNSPDPLDIIQNKGADALRFGLLFNTTQGLDIRFNEALVDMGANFVNKVWNASKFVLSNLEDFDKNTSIMDLEFKTEDSWILSRLSNISGLIDKNMSEYNIDQSCKLAYEFFKGDFCDWYVEIAKTRIYNSTDKKDKLTAQWVLRHILDYSLRLLHPFIPYVTEYIWQYVKTSGDTIMLAEFPTYDKGLVMNDIENDFSFLQEATTAIRNIKAEANVSPAKQIEILYATKNEKEASILIDNLKILTKLANVTKVSKIEHIPDLVGFRLVRETEIYVPLADLIDKNKEIEKIQKEIEKISKELERVNNKLNNKAFMEKAPENIRKKEEGIKKELTDKLEKLNNNLNKFKI</sequence>
<evidence type="ECO:0000259" key="10">
    <source>
        <dbReference type="Pfam" id="PF08264"/>
    </source>
</evidence>
<dbReference type="InterPro" id="IPR010978">
    <property type="entry name" value="tRNA-bd_arm"/>
</dbReference>
<dbReference type="InterPro" id="IPR009080">
    <property type="entry name" value="tRNAsynth_Ia_anticodon-bd"/>
</dbReference>
<keyword evidence="1 8" id="KW-0963">Cytoplasm</keyword>
<evidence type="ECO:0000256" key="1">
    <source>
        <dbReference type="ARBA" id="ARBA00022490"/>
    </source>
</evidence>
<dbReference type="SUPFAM" id="SSF52374">
    <property type="entry name" value="Nucleotidylyl transferase"/>
    <property type="match status" value="1"/>
</dbReference>
<dbReference type="InterPro" id="IPR019499">
    <property type="entry name" value="Val-tRNA_synth_tRNA-bd"/>
</dbReference>
<feature type="domain" description="Aminoacyl-tRNA synthetase class Ia" evidence="9">
    <location>
        <begin position="18"/>
        <end position="563"/>
    </location>
</feature>
<feature type="domain" description="Valyl-tRNA synthetase tRNA-binding arm" evidence="11">
    <location>
        <begin position="814"/>
        <end position="876"/>
    </location>
</feature>
<evidence type="ECO:0000256" key="3">
    <source>
        <dbReference type="ARBA" id="ARBA00022741"/>
    </source>
</evidence>
<evidence type="ECO:0000256" key="7">
    <source>
        <dbReference type="ARBA" id="ARBA00047552"/>
    </source>
</evidence>
<comment type="caution">
    <text evidence="12">The sequence shown here is derived from an EMBL/GenBank/DDBJ whole genome shotgun (WGS) entry which is preliminary data.</text>
</comment>
<dbReference type="InterPro" id="IPR009008">
    <property type="entry name" value="Val/Leu/Ile-tRNA-synth_edit"/>
</dbReference>
<keyword evidence="8" id="KW-0175">Coiled coil</keyword>
<dbReference type="SUPFAM" id="SSF46589">
    <property type="entry name" value="tRNA-binding arm"/>
    <property type="match status" value="1"/>
</dbReference>
<dbReference type="Proteomes" id="UP001225134">
    <property type="component" value="Unassembled WGS sequence"/>
</dbReference>
<evidence type="ECO:0000259" key="11">
    <source>
        <dbReference type="Pfam" id="PF10458"/>
    </source>
</evidence>
<evidence type="ECO:0000256" key="6">
    <source>
        <dbReference type="ARBA" id="ARBA00023146"/>
    </source>
</evidence>
<dbReference type="Gene3D" id="1.10.730.10">
    <property type="entry name" value="Isoleucyl-tRNA Synthetase, Domain 1"/>
    <property type="match status" value="1"/>
</dbReference>
<dbReference type="PROSITE" id="PS00178">
    <property type="entry name" value="AA_TRNA_LIGASE_I"/>
    <property type="match status" value="1"/>
</dbReference>
<evidence type="ECO:0000313" key="12">
    <source>
        <dbReference type="EMBL" id="MDK9580465.1"/>
    </source>
</evidence>
<dbReference type="RefSeq" id="WP_285152793.1">
    <property type="nucleotide sequence ID" value="NZ_JASSPP010000003.1"/>
</dbReference>
<dbReference type="InterPro" id="IPR001412">
    <property type="entry name" value="aa-tRNA-synth_I_CS"/>
</dbReference>
<feature type="coiled-coil region" evidence="8">
    <location>
        <begin position="810"/>
        <end position="872"/>
    </location>
</feature>